<protein>
    <submittedName>
        <fullName evidence="1">Uncharacterized protein</fullName>
    </submittedName>
</protein>
<accession>A0A0L6V4E2</accession>
<dbReference type="VEuPathDB" id="FungiDB:VP01_2622g1"/>
<evidence type="ECO:0000313" key="1">
    <source>
        <dbReference type="EMBL" id="KNZ55651.1"/>
    </source>
</evidence>
<gene>
    <name evidence="1" type="ORF">VP01_2622g1</name>
</gene>
<reference evidence="1 2" key="1">
    <citation type="submission" date="2015-08" db="EMBL/GenBank/DDBJ databases">
        <title>Next Generation Sequencing and Analysis of the Genome of Puccinia sorghi L Schw, the Causal Agent of Maize Common Rust.</title>
        <authorList>
            <person name="Rochi L."/>
            <person name="Burguener G."/>
            <person name="Darino M."/>
            <person name="Turjanski A."/>
            <person name="Kreff E."/>
            <person name="Dieguez M.J."/>
            <person name="Sacco F."/>
        </authorList>
    </citation>
    <scope>NUCLEOTIDE SEQUENCE [LARGE SCALE GENOMIC DNA]</scope>
    <source>
        <strain evidence="1 2">RO10H11247</strain>
    </source>
</reference>
<dbReference type="EMBL" id="LAVV01007527">
    <property type="protein sequence ID" value="KNZ55651.1"/>
    <property type="molecule type" value="Genomic_DNA"/>
</dbReference>
<dbReference type="AlphaFoldDB" id="A0A0L6V4E2"/>
<dbReference type="Proteomes" id="UP000037035">
    <property type="component" value="Unassembled WGS sequence"/>
</dbReference>
<proteinExistence type="predicted"/>
<evidence type="ECO:0000313" key="2">
    <source>
        <dbReference type="Proteomes" id="UP000037035"/>
    </source>
</evidence>
<organism evidence="1 2">
    <name type="scientific">Puccinia sorghi</name>
    <dbReference type="NCBI Taxonomy" id="27349"/>
    <lineage>
        <taxon>Eukaryota</taxon>
        <taxon>Fungi</taxon>
        <taxon>Dikarya</taxon>
        <taxon>Basidiomycota</taxon>
        <taxon>Pucciniomycotina</taxon>
        <taxon>Pucciniomycetes</taxon>
        <taxon>Pucciniales</taxon>
        <taxon>Pucciniaceae</taxon>
        <taxon>Puccinia</taxon>
    </lineage>
</organism>
<name>A0A0L6V4E2_9BASI</name>
<sequence length="116" mass="13135">MDQESLTKLKGRAEVTSNKPCGRSLWVCIPSIGETFADVFQSNIFFSSSSLSKTIFLYFYPPKNTPPPFFLLTESPLFGFRNQRPSFLSFSYFFVELGAIDLSRSFKVGGKTCYLL</sequence>
<comment type="caution">
    <text evidence="1">The sequence shown here is derived from an EMBL/GenBank/DDBJ whole genome shotgun (WGS) entry which is preliminary data.</text>
</comment>
<keyword evidence="2" id="KW-1185">Reference proteome</keyword>